<comment type="similarity">
    <text evidence="2 6">Belongs to the SURF1 family.</text>
</comment>
<protein>
    <recommendedName>
        <fullName evidence="6">SURF1-like protein</fullName>
    </recommendedName>
</protein>
<sequence length="278" mass="29909">MRWLRALSPVPALAALVVIAVTCALGNWQLNRAHEKLDRAERLRVLAAQPPVVVTGAPLTTEVVERRVRVRGRFDPARTVLLDNRPHGNGKDSRAGFLVLTPLRVSGAADGAAGVLVLRGWLPRDAQDRTRIAPFATPEDDVQLEGVALAAVPKVYALGGDGAETGPIRQNVELAEFAREHGMPLQPFVFQQRSDTGDGLARDWPAPDHGADRHYGYAFQWFGLAALTLVLTILLTWRRARAPTTNAGAIDPDNAFDNAPDNAGPAAGEPRGAGPNRD</sequence>
<keyword evidence="4 6" id="KW-1133">Transmembrane helix</keyword>
<keyword evidence="5 6" id="KW-0472">Membrane</keyword>
<dbReference type="EMBL" id="CAJZAH010000002">
    <property type="protein sequence ID" value="CAG9175218.1"/>
    <property type="molecule type" value="Genomic_DNA"/>
</dbReference>
<comment type="caution">
    <text evidence="8">The sequence shown here is derived from an EMBL/GenBank/DDBJ whole genome shotgun (WGS) entry which is preliminary data.</text>
</comment>
<comment type="caution">
    <text evidence="6">Lacks conserved residue(s) required for the propagation of feature annotation.</text>
</comment>
<gene>
    <name evidence="8" type="ORF">LMG21510_02812</name>
</gene>
<dbReference type="RefSeq" id="WP_222202419.1">
    <property type="nucleotide sequence ID" value="NZ_JAIMCH010000002.1"/>
</dbReference>
<evidence type="ECO:0000256" key="4">
    <source>
        <dbReference type="ARBA" id="ARBA00022989"/>
    </source>
</evidence>
<evidence type="ECO:0000313" key="9">
    <source>
        <dbReference type="Proteomes" id="UP000721236"/>
    </source>
</evidence>
<dbReference type="PANTHER" id="PTHR23427">
    <property type="entry name" value="SURFEIT LOCUS PROTEIN"/>
    <property type="match status" value="1"/>
</dbReference>
<dbReference type="CDD" id="cd06662">
    <property type="entry name" value="SURF1"/>
    <property type="match status" value="1"/>
</dbReference>
<dbReference type="Proteomes" id="UP000721236">
    <property type="component" value="Unassembled WGS sequence"/>
</dbReference>
<name>A0ABN7YQ02_9BURK</name>
<dbReference type="Pfam" id="PF02104">
    <property type="entry name" value="SURF1"/>
    <property type="match status" value="1"/>
</dbReference>
<dbReference type="PROSITE" id="PS50895">
    <property type="entry name" value="SURF1"/>
    <property type="match status" value="1"/>
</dbReference>
<reference evidence="8 9" key="1">
    <citation type="submission" date="2021-08" db="EMBL/GenBank/DDBJ databases">
        <authorList>
            <person name="Peeters C."/>
        </authorList>
    </citation>
    <scope>NUCLEOTIDE SEQUENCE [LARGE SCALE GENOMIC DNA]</scope>
    <source>
        <strain evidence="8 9">LMG 21510</strain>
    </source>
</reference>
<organism evidence="8 9">
    <name type="scientific">Cupriavidus respiraculi</name>
    <dbReference type="NCBI Taxonomy" id="195930"/>
    <lineage>
        <taxon>Bacteria</taxon>
        <taxon>Pseudomonadati</taxon>
        <taxon>Pseudomonadota</taxon>
        <taxon>Betaproteobacteria</taxon>
        <taxon>Burkholderiales</taxon>
        <taxon>Burkholderiaceae</taxon>
        <taxon>Cupriavidus</taxon>
    </lineage>
</organism>
<dbReference type="InterPro" id="IPR045214">
    <property type="entry name" value="Surf1/Surf4"/>
</dbReference>
<evidence type="ECO:0000256" key="3">
    <source>
        <dbReference type="ARBA" id="ARBA00022692"/>
    </source>
</evidence>
<evidence type="ECO:0000256" key="5">
    <source>
        <dbReference type="ARBA" id="ARBA00023136"/>
    </source>
</evidence>
<evidence type="ECO:0000256" key="6">
    <source>
        <dbReference type="RuleBase" id="RU363076"/>
    </source>
</evidence>
<keyword evidence="9" id="KW-1185">Reference proteome</keyword>
<accession>A0ABN7YQ02</accession>
<evidence type="ECO:0000313" key="8">
    <source>
        <dbReference type="EMBL" id="CAG9175218.1"/>
    </source>
</evidence>
<feature type="transmembrane region" description="Helical" evidence="6">
    <location>
        <begin position="217"/>
        <end position="237"/>
    </location>
</feature>
<dbReference type="InterPro" id="IPR002994">
    <property type="entry name" value="Surf1/Shy1"/>
</dbReference>
<keyword evidence="3 6" id="KW-0812">Transmembrane</keyword>
<evidence type="ECO:0000256" key="7">
    <source>
        <dbReference type="SAM" id="MobiDB-lite"/>
    </source>
</evidence>
<dbReference type="PANTHER" id="PTHR23427:SF2">
    <property type="entry name" value="SURFEIT LOCUS PROTEIN 1"/>
    <property type="match status" value="1"/>
</dbReference>
<comment type="subcellular location">
    <subcellularLocation>
        <location evidence="6">Cell membrane</location>
        <topology evidence="6">Multi-pass membrane protein</topology>
    </subcellularLocation>
    <subcellularLocation>
        <location evidence="1">Membrane</location>
    </subcellularLocation>
</comment>
<feature type="region of interest" description="Disordered" evidence="7">
    <location>
        <begin position="245"/>
        <end position="278"/>
    </location>
</feature>
<keyword evidence="6" id="KW-1003">Cell membrane</keyword>
<proteinExistence type="inferred from homology"/>
<evidence type="ECO:0000256" key="2">
    <source>
        <dbReference type="ARBA" id="ARBA00007165"/>
    </source>
</evidence>
<evidence type="ECO:0000256" key="1">
    <source>
        <dbReference type="ARBA" id="ARBA00004370"/>
    </source>
</evidence>
<feature type="compositionally biased region" description="Low complexity" evidence="7">
    <location>
        <begin position="249"/>
        <end position="278"/>
    </location>
</feature>